<reference evidence="2 3" key="1">
    <citation type="submission" date="2023-01" db="EMBL/GenBank/DDBJ databases">
        <authorList>
            <person name="Kreplak J."/>
        </authorList>
    </citation>
    <scope>NUCLEOTIDE SEQUENCE [LARGE SCALE GENOMIC DNA]</scope>
</reference>
<name>A0AAV0Z4N0_VICFA</name>
<evidence type="ECO:0000259" key="1">
    <source>
        <dbReference type="Pfam" id="PF13966"/>
    </source>
</evidence>
<evidence type="ECO:0000313" key="2">
    <source>
        <dbReference type="EMBL" id="CAI8593264.1"/>
    </source>
</evidence>
<protein>
    <recommendedName>
        <fullName evidence="1">Reverse transcriptase zinc-binding domain-containing protein</fullName>
    </recommendedName>
</protein>
<feature type="domain" description="Reverse transcriptase zinc-binding" evidence="1">
    <location>
        <begin position="124"/>
        <end position="209"/>
    </location>
</feature>
<accession>A0AAV0Z4N0</accession>
<evidence type="ECO:0000313" key="3">
    <source>
        <dbReference type="Proteomes" id="UP001157006"/>
    </source>
</evidence>
<sequence>MAALWRYWRHFNLKLKREYLMPYLKANLTLLGNNGHQYQTVLKIKDLVRKMLNPDPKKRITSTQVLVGELPSSQNGRLIWCGSWEGSLDVDEVRKEEELKVRIQLFSLRDNVRDSWVWHKSVCSVKEAYSVIIEDITNVRIEDRKLVVVWNNLIPLKVSTLVWRIWKNRIPLRDNLVSRGILVVSQNSCPHGCGREENVANIFFECPLA</sequence>
<proteinExistence type="predicted"/>
<dbReference type="AlphaFoldDB" id="A0AAV0Z4N0"/>
<gene>
    <name evidence="2" type="ORF">VFH_I082480</name>
</gene>
<organism evidence="2 3">
    <name type="scientific">Vicia faba</name>
    <name type="common">Broad bean</name>
    <name type="synonym">Faba vulgaris</name>
    <dbReference type="NCBI Taxonomy" id="3906"/>
    <lineage>
        <taxon>Eukaryota</taxon>
        <taxon>Viridiplantae</taxon>
        <taxon>Streptophyta</taxon>
        <taxon>Embryophyta</taxon>
        <taxon>Tracheophyta</taxon>
        <taxon>Spermatophyta</taxon>
        <taxon>Magnoliopsida</taxon>
        <taxon>eudicotyledons</taxon>
        <taxon>Gunneridae</taxon>
        <taxon>Pentapetalae</taxon>
        <taxon>rosids</taxon>
        <taxon>fabids</taxon>
        <taxon>Fabales</taxon>
        <taxon>Fabaceae</taxon>
        <taxon>Papilionoideae</taxon>
        <taxon>50 kb inversion clade</taxon>
        <taxon>NPAAA clade</taxon>
        <taxon>Hologalegina</taxon>
        <taxon>IRL clade</taxon>
        <taxon>Fabeae</taxon>
        <taxon>Vicia</taxon>
    </lineage>
</organism>
<dbReference type="Proteomes" id="UP001157006">
    <property type="component" value="Chromosome 1S"/>
</dbReference>
<dbReference type="InterPro" id="IPR026960">
    <property type="entry name" value="RVT-Znf"/>
</dbReference>
<dbReference type="Pfam" id="PF13966">
    <property type="entry name" value="zf-RVT"/>
    <property type="match status" value="1"/>
</dbReference>
<keyword evidence="3" id="KW-1185">Reference proteome</keyword>
<dbReference type="EMBL" id="OX451735">
    <property type="protein sequence ID" value="CAI8593264.1"/>
    <property type="molecule type" value="Genomic_DNA"/>
</dbReference>